<evidence type="ECO:0000256" key="5">
    <source>
        <dbReference type="ARBA" id="ARBA00022997"/>
    </source>
</evidence>
<dbReference type="GO" id="GO:0016805">
    <property type="term" value="F:dipeptidase activity"/>
    <property type="evidence" value="ECO:0007669"/>
    <property type="project" value="UniProtKB-KW"/>
</dbReference>
<dbReference type="GO" id="GO:0071555">
    <property type="term" value="P:cell wall organization"/>
    <property type="evidence" value="ECO:0007669"/>
    <property type="project" value="UniProtKB-KW"/>
</dbReference>
<dbReference type="Proteomes" id="UP000887540">
    <property type="component" value="Unplaced"/>
</dbReference>
<sequence>MALPDGFVYLKEINPRIVPNLRYFSHENFVGSRISGYHANEVILTRQAAEALSKAQEKFEQDGNTIVVYDAYRPKKAVHFIINWLEDPNDDSQRPKYYPNRSKHDILELGFFNKNSSHSRGSTVDLTIMKLGNSIKHNRWINRRLLDGQEILYHDDDTVDMGTSYDYLDEASYHDSSVVPREFNDRRDYLKNVMKSCGFNEYHKEWWHYTLANEPFPTTYFDFDVETAQNKQ</sequence>
<proteinExistence type="inferred from homology"/>
<dbReference type="PANTHER" id="PTHR43126:SF1">
    <property type="entry name" value="D-ALANYL-D-ALANINE DIPEPTIDASE"/>
    <property type="match status" value="1"/>
</dbReference>
<dbReference type="PIRSF" id="PIRSF026671">
    <property type="entry name" value="AA_dipeptidase"/>
    <property type="match status" value="1"/>
</dbReference>
<evidence type="ECO:0000256" key="6">
    <source>
        <dbReference type="ARBA" id="ARBA00023049"/>
    </source>
</evidence>
<dbReference type="HAMAP" id="MF_01924">
    <property type="entry name" value="A_A_dipeptidase"/>
    <property type="match status" value="1"/>
</dbReference>
<dbReference type="InterPro" id="IPR000755">
    <property type="entry name" value="A_A_dipeptidase"/>
</dbReference>
<dbReference type="GO" id="GO:0046872">
    <property type="term" value="F:metal ion binding"/>
    <property type="evidence" value="ECO:0007669"/>
    <property type="project" value="UniProtKB-KW"/>
</dbReference>
<keyword evidence="1" id="KW-0645">Protease</keyword>
<organism evidence="8 9">
    <name type="scientific">Acrobeloides nanus</name>
    <dbReference type="NCBI Taxonomy" id="290746"/>
    <lineage>
        <taxon>Eukaryota</taxon>
        <taxon>Metazoa</taxon>
        <taxon>Ecdysozoa</taxon>
        <taxon>Nematoda</taxon>
        <taxon>Chromadorea</taxon>
        <taxon>Rhabditida</taxon>
        <taxon>Tylenchina</taxon>
        <taxon>Cephalobomorpha</taxon>
        <taxon>Cephaloboidea</taxon>
        <taxon>Cephalobidae</taxon>
        <taxon>Acrobeloides</taxon>
    </lineage>
</organism>
<keyword evidence="2" id="KW-0479">Metal-binding</keyword>
<dbReference type="AlphaFoldDB" id="A0A914EGQ8"/>
<dbReference type="PANTHER" id="PTHR43126">
    <property type="entry name" value="D-ALANYL-D-ALANINE DIPEPTIDASE"/>
    <property type="match status" value="1"/>
</dbReference>
<keyword evidence="4" id="KW-0862">Zinc</keyword>
<keyword evidence="8" id="KW-1185">Reference proteome</keyword>
<evidence type="ECO:0000256" key="3">
    <source>
        <dbReference type="ARBA" id="ARBA00022801"/>
    </source>
</evidence>
<keyword evidence="7" id="KW-0961">Cell wall biogenesis/degradation</keyword>
<accession>A0A914EGQ8</accession>
<dbReference type="WBParaSite" id="ACRNAN_scaffold7977.g17531.t1">
    <property type="protein sequence ID" value="ACRNAN_scaffold7977.g17531.t1"/>
    <property type="gene ID" value="ACRNAN_scaffold7977.g17531"/>
</dbReference>
<keyword evidence="5" id="KW-0224">Dipeptidase</keyword>
<evidence type="ECO:0000256" key="2">
    <source>
        <dbReference type="ARBA" id="ARBA00022723"/>
    </source>
</evidence>
<evidence type="ECO:0000313" key="8">
    <source>
        <dbReference type="Proteomes" id="UP000887540"/>
    </source>
</evidence>
<keyword evidence="6" id="KW-0482">Metalloprotease</keyword>
<evidence type="ECO:0000256" key="4">
    <source>
        <dbReference type="ARBA" id="ARBA00022833"/>
    </source>
</evidence>
<dbReference type="Pfam" id="PF01427">
    <property type="entry name" value="Peptidase_M15"/>
    <property type="match status" value="2"/>
</dbReference>
<evidence type="ECO:0000256" key="1">
    <source>
        <dbReference type="ARBA" id="ARBA00022670"/>
    </source>
</evidence>
<dbReference type="SUPFAM" id="SSF55166">
    <property type="entry name" value="Hedgehog/DD-peptidase"/>
    <property type="match status" value="1"/>
</dbReference>
<dbReference type="InterPro" id="IPR009045">
    <property type="entry name" value="Zn_M74/Hedgehog-like"/>
</dbReference>
<evidence type="ECO:0000313" key="9">
    <source>
        <dbReference type="WBParaSite" id="ACRNAN_scaffold7977.g17531.t1"/>
    </source>
</evidence>
<dbReference type="CDD" id="cd14817">
    <property type="entry name" value="D-Ala-D-Ala_dipeptidase_VanX"/>
    <property type="match status" value="1"/>
</dbReference>
<name>A0A914EGQ8_9BILA</name>
<reference evidence="9" key="1">
    <citation type="submission" date="2022-11" db="UniProtKB">
        <authorList>
            <consortium name="WormBaseParasite"/>
        </authorList>
    </citation>
    <scope>IDENTIFICATION</scope>
</reference>
<keyword evidence="3" id="KW-0378">Hydrolase</keyword>
<protein>
    <submittedName>
        <fullName evidence="9">D-Ala-D-Ala dipeptidase</fullName>
    </submittedName>
</protein>
<evidence type="ECO:0000256" key="7">
    <source>
        <dbReference type="ARBA" id="ARBA00023316"/>
    </source>
</evidence>
<dbReference type="Gene3D" id="3.30.1380.10">
    <property type="match status" value="1"/>
</dbReference>
<dbReference type="GO" id="GO:0008237">
    <property type="term" value="F:metallopeptidase activity"/>
    <property type="evidence" value="ECO:0007669"/>
    <property type="project" value="UniProtKB-KW"/>
</dbReference>
<dbReference type="GO" id="GO:0006508">
    <property type="term" value="P:proteolysis"/>
    <property type="evidence" value="ECO:0007669"/>
    <property type="project" value="UniProtKB-KW"/>
</dbReference>